<dbReference type="CDD" id="cd24056">
    <property type="entry name" value="ASKHA_NBD_MtPPX1-like"/>
    <property type="match status" value="1"/>
</dbReference>
<keyword evidence="2" id="KW-0378">Hydrolase</keyword>
<comment type="similarity">
    <text evidence="1">Belongs to the GppA/Ppx family.</text>
</comment>
<dbReference type="Gene3D" id="1.10.3210.10">
    <property type="entry name" value="Hypothetical protein af1432"/>
    <property type="match status" value="1"/>
</dbReference>
<comment type="caution">
    <text evidence="5">The sequence shown here is derived from an EMBL/GenBank/DDBJ whole genome shotgun (WGS) entry which is preliminary data.</text>
</comment>
<gene>
    <name evidence="5" type="ORF">GCM10011354_31380</name>
</gene>
<dbReference type="EMBL" id="BMHA01000013">
    <property type="protein sequence ID" value="GGI08897.1"/>
    <property type="molecule type" value="Genomic_DNA"/>
</dbReference>
<evidence type="ECO:0000313" key="5">
    <source>
        <dbReference type="EMBL" id="GGI08897.1"/>
    </source>
</evidence>
<evidence type="ECO:0000256" key="1">
    <source>
        <dbReference type="ARBA" id="ARBA00007125"/>
    </source>
</evidence>
<reference evidence="5" key="2">
    <citation type="submission" date="2020-09" db="EMBL/GenBank/DDBJ databases">
        <authorList>
            <person name="Sun Q."/>
            <person name="Zhou Y."/>
        </authorList>
    </citation>
    <scope>NUCLEOTIDE SEQUENCE</scope>
    <source>
        <strain evidence="5">CGMCC 1.14988</strain>
    </source>
</reference>
<keyword evidence="6" id="KW-1185">Reference proteome</keyword>
<feature type="domain" description="Ppx/GppA phosphatase C-terminal" evidence="4">
    <location>
        <begin position="317"/>
        <end position="458"/>
    </location>
</feature>
<dbReference type="Pfam" id="PF21447">
    <property type="entry name" value="Ppx-GppA_III"/>
    <property type="match status" value="1"/>
</dbReference>
<dbReference type="InterPro" id="IPR048950">
    <property type="entry name" value="Ppx_GppA_C"/>
</dbReference>
<dbReference type="Proteomes" id="UP000650511">
    <property type="component" value="Unassembled WGS sequence"/>
</dbReference>
<dbReference type="Gene3D" id="3.30.420.40">
    <property type="match status" value="1"/>
</dbReference>
<evidence type="ECO:0000313" key="6">
    <source>
        <dbReference type="Proteomes" id="UP000650511"/>
    </source>
</evidence>
<name>A0A8J3EV40_9ACTN</name>
<accession>A0A8J3EV40</accession>
<sequence length="511" mass="54977">MRASVLDLGSNSFHVLVADVDDGRVVPVLRQREMLHLGAVVARHGAIPDEERANAAATAGHLADLARRSGAGEVTAVATAAIRDADNGSEVLAAIEAATGVPVRILPGEEEARLSYLGVRSSVALEADPTLVLDLGGGSLEFAIGHGGTLDWAASTPLGSSRLSTSLKKDPPGKGDLRRLRALVDEHVDPLVPTVWTSAPRTVIALGGTVRALARLVAADRGVWLPAETVTNQLHVPAGALRAVRDRLLELDYVQRLDLPGMKDTRADHVHVAATVLVDVLERLAVDEVVISDAGIREGLLLDARGVTEVPPAAELRRREIERVATTFVPEDPHPTHVAALAGLLFDELVDLHGLGDDDRELLVHAAALHTIGEALALRRSHRHGAYLLENAELRGFSPRDVAMLATLVRFHGARGLDRRFPPTASLDPDRRGRCERLLPLLQVADVLDRARDQAVHDVHALDDDGEVLTIAVQGDPHLVPSDLGRRVAWFQRVFERRLQLVDADTDDALH</sequence>
<dbReference type="Pfam" id="PF02541">
    <property type="entry name" value="Ppx-GppA"/>
    <property type="match status" value="1"/>
</dbReference>
<dbReference type="InterPro" id="IPR050273">
    <property type="entry name" value="GppA/Ppx_hydrolase"/>
</dbReference>
<evidence type="ECO:0000256" key="2">
    <source>
        <dbReference type="ARBA" id="ARBA00022801"/>
    </source>
</evidence>
<dbReference type="PANTHER" id="PTHR30005">
    <property type="entry name" value="EXOPOLYPHOSPHATASE"/>
    <property type="match status" value="1"/>
</dbReference>
<dbReference type="InterPro" id="IPR043129">
    <property type="entry name" value="ATPase_NBD"/>
</dbReference>
<proteinExistence type="inferred from homology"/>
<evidence type="ECO:0000259" key="3">
    <source>
        <dbReference type="Pfam" id="PF02541"/>
    </source>
</evidence>
<feature type="domain" description="Ppx/GppA phosphatase N-terminal" evidence="3">
    <location>
        <begin position="16"/>
        <end position="303"/>
    </location>
</feature>
<organism evidence="5 6">
    <name type="scientific">Egicoccus halophilus</name>
    <dbReference type="NCBI Taxonomy" id="1670830"/>
    <lineage>
        <taxon>Bacteria</taxon>
        <taxon>Bacillati</taxon>
        <taxon>Actinomycetota</taxon>
        <taxon>Nitriliruptoria</taxon>
        <taxon>Egicoccales</taxon>
        <taxon>Egicoccaceae</taxon>
        <taxon>Egicoccus</taxon>
    </lineage>
</organism>
<dbReference type="RefSeq" id="WP_130648753.1">
    <property type="nucleotide sequence ID" value="NZ_BMHA01000013.1"/>
</dbReference>
<evidence type="ECO:0000259" key="4">
    <source>
        <dbReference type="Pfam" id="PF21447"/>
    </source>
</evidence>
<dbReference type="SUPFAM" id="SSF109604">
    <property type="entry name" value="HD-domain/PDEase-like"/>
    <property type="match status" value="1"/>
</dbReference>
<dbReference type="InterPro" id="IPR030673">
    <property type="entry name" value="PyroPPase_GppA_Ppx"/>
</dbReference>
<dbReference type="Gene3D" id="3.30.420.150">
    <property type="entry name" value="Exopolyphosphatase. Domain 2"/>
    <property type="match status" value="1"/>
</dbReference>
<dbReference type="PIRSF" id="PIRSF001267">
    <property type="entry name" value="Pyrophosphatase_GppA_Ppx"/>
    <property type="match status" value="1"/>
</dbReference>
<dbReference type="PANTHER" id="PTHR30005:SF0">
    <property type="entry name" value="RETROGRADE REGULATION PROTEIN 2"/>
    <property type="match status" value="1"/>
</dbReference>
<protein>
    <submittedName>
        <fullName evidence="5">Phosphatase</fullName>
    </submittedName>
</protein>
<dbReference type="InterPro" id="IPR003695">
    <property type="entry name" value="Ppx_GppA_N"/>
</dbReference>
<reference evidence="5" key="1">
    <citation type="journal article" date="2014" name="Int. J. Syst. Evol. Microbiol.">
        <title>Complete genome sequence of Corynebacterium casei LMG S-19264T (=DSM 44701T), isolated from a smear-ripened cheese.</title>
        <authorList>
            <consortium name="US DOE Joint Genome Institute (JGI-PGF)"/>
            <person name="Walter F."/>
            <person name="Albersmeier A."/>
            <person name="Kalinowski J."/>
            <person name="Ruckert C."/>
        </authorList>
    </citation>
    <scope>NUCLEOTIDE SEQUENCE</scope>
    <source>
        <strain evidence="5">CGMCC 1.14988</strain>
    </source>
</reference>
<dbReference type="OrthoDB" id="9793035at2"/>
<dbReference type="SUPFAM" id="SSF53067">
    <property type="entry name" value="Actin-like ATPase domain"/>
    <property type="match status" value="2"/>
</dbReference>
<dbReference type="GO" id="GO:0016462">
    <property type="term" value="F:pyrophosphatase activity"/>
    <property type="evidence" value="ECO:0007669"/>
    <property type="project" value="TreeGrafter"/>
</dbReference>
<dbReference type="AlphaFoldDB" id="A0A8J3EV40"/>